<accession>A0A239DD91</accession>
<dbReference type="SMART" id="SM00909">
    <property type="entry name" value="Germane"/>
    <property type="match status" value="1"/>
</dbReference>
<dbReference type="RefSeq" id="WP_089282600.1">
    <property type="nucleotide sequence ID" value="NZ_FZOJ01000007.1"/>
</dbReference>
<dbReference type="InterPro" id="IPR019606">
    <property type="entry name" value="GerMN"/>
</dbReference>
<reference evidence="3 4" key="1">
    <citation type="submission" date="2017-06" db="EMBL/GenBank/DDBJ databases">
        <authorList>
            <person name="Kim H.J."/>
            <person name="Triplett B.A."/>
        </authorList>
    </citation>
    <scope>NUCLEOTIDE SEQUENCE [LARGE SCALE GENOMIC DNA]</scope>
    <source>
        <strain evidence="3 4">SCA</strain>
    </source>
</reference>
<keyword evidence="1" id="KW-0732">Signal</keyword>
<protein>
    <submittedName>
        <fullName evidence="3">Sporulation and spore germination</fullName>
    </submittedName>
</protein>
<evidence type="ECO:0000313" key="4">
    <source>
        <dbReference type="Proteomes" id="UP000198304"/>
    </source>
</evidence>
<gene>
    <name evidence="3" type="ORF">SAMN05446037_100791</name>
</gene>
<name>A0A239DD91_9FIRM</name>
<keyword evidence="4" id="KW-1185">Reference proteome</keyword>
<sequence>MKKLAILLFALSFFVACRAESPSPETPPVDDHDEPAVTIEDFYPFLADTYLTYEGIGMEFAERETYFDFIHDGRTQIRNHSTGTTVVQILEYQEAALKLFLSREEAYYLSDYTNTEFVEEGEILLIEPIEVGTNWELSDGRTREITGINVAIETPSGNYEALEVTTEGPETGQTKTYYVEGLGMVLTIFQAEDDEVITTLANIEEETDVTYILRCYYPDLENEQVVYKDFDIPFHTNDEIEPTYTEYLQRSTNESISSVFSENVTLQSFSYNPEEELVVVDLSKNFLAELNLGAGYESLVIQSIVNTVGFNFGVEKVVITLDGALYESGHFQLVEGDYFQVHYENVVPFD</sequence>
<proteinExistence type="predicted"/>
<dbReference type="OrthoDB" id="1683231at2"/>
<dbReference type="AlphaFoldDB" id="A0A239DD91"/>
<dbReference type="Proteomes" id="UP000198304">
    <property type="component" value="Unassembled WGS sequence"/>
</dbReference>
<feature type="signal peptide" evidence="1">
    <location>
        <begin position="1"/>
        <end position="19"/>
    </location>
</feature>
<dbReference type="Pfam" id="PF10646">
    <property type="entry name" value="Germane"/>
    <property type="match status" value="1"/>
</dbReference>
<feature type="chain" id="PRO_5038818034" evidence="1">
    <location>
        <begin position="20"/>
        <end position="350"/>
    </location>
</feature>
<dbReference type="PROSITE" id="PS51257">
    <property type="entry name" value="PROKAR_LIPOPROTEIN"/>
    <property type="match status" value="1"/>
</dbReference>
<dbReference type="EMBL" id="FZOJ01000007">
    <property type="protein sequence ID" value="SNS29633.1"/>
    <property type="molecule type" value="Genomic_DNA"/>
</dbReference>
<evidence type="ECO:0000259" key="2">
    <source>
        <dbReference type="SMART" id="SM00909"/>
    </source>
</evidence>
<feature type="domain" description="GerMN" evidence="2">
    <location>
        <begin position="240"/>
        <end position="330"/>
    </location>
</feature>
<organism evidence="3 4">
    <name type="scientific">Anaerovirgula multivorans</name>
    <dbReference type="NCBI Taxonomy" id="312168"/>
    <lineage>
        <taxon>Bacteria</taxon>
        <taxon>Bacillati</taxon>
        <taxon>Bacillota</taxon>
        <taxon>Clostridia</taxon>
        <taxon>Peptostreptococcales</taxon>
        <taxon>Natronincolaceae</taxon>
        <taxon>Anaerovirgula</taxon>
    </lineage>
</organism>
<evidence type="ECO:0000256" key="1">
    <source>
        <dbReference type="SAM" id="SignalP"/>
    </source>
</evidence>
<evidence type="ECO:0000313" key="3">
    <source>
        <dbReference type="EMBL" id="SNS29633.1"/>
    </source>
</evidence>